<gene>
    <name evidence="2" type="ORF">SNAT2548_LOCUS14672</name>
</gene>
<dbReference type="AlphaFoldDB" id="A0A812MPT5"/>
<feature type="region of interest" description="Disordered" evidence="1">
    <location>
        <begin position="42"/>
        <end position="101"/>
    </location>
</feature>
<feature type="compositionally biased region" description="Low complexity" evidence="1">
    <location>
        <begin position="74"/>
        <end position="92"/>
    </location>
</feature>
<keyword evidence="3" id="KW-1185">Reference proteome</keyword>
<organism evidence="2 3">
    <name type="scientific">Symbiodinium natans</name>
    <dbReference type="NCBI Taxonomy" id="878477"/>
    <lineage>
        <taxon>Eukaryota</taxon>
        <taxon>Sar</taxon>
        <taxon>Alveolata</taxon>
        <taxon>Dinophyceae</taxon>
        <taxon>Suessiales</taxon>
        <taxon>Symbiodiniaceae</taxon>
        <taxon>Symbiodinium</taxon>
    </lineage>
</organism>
<feature type="compositionally biased region" description="Basic and acidic residues" evidence="1">
    <location>
        <begin position="47"/>
        <end position="56"/>
    </location>
</feature>
<evidence type="ECO:0000313" key="3">
    <source>
        <dbReference type="Proteomes" id="UP000604046"/>
    </source>
</evidence>
<reference evidence="2" key="1">
    <citation type="submission" date="2021-02" db="EMBL/GenBank/DDBJ databases">
        <authorList>
            <person name="Dougan E. K."/>
            <person name="Rhodes N."/>
            <person name="Thang M."/>
            <person name="Chan C."/>
        </authorList>
    </citation>
    <scope>NUCLEOTIDE SEQUENCE</scope>
</reference>
<evidence type="ECO:0000256" key="1">
    <source>
        <dbReference type="SAM" id="MobiDB-lite"/>
    </source>
</evidence>
<comment type="caution">
    <text evidence="2">The sequence shown here is derived from an EMBL/GenBank/DDBJ whole genome shotgun (WGS) entry which is preliminary data.</text>
</comment>
<protein>
    <submittedName>
        <fullName evidence="2">Uncharacterized protein</fullName>
    </submittedName>
</protein>
<proteinExistence type="predicted"/>
<evidence type="ECO:0000313" key="2">
    <source>
        <dbReference type="EMBL" id="CAE7276510.1"/>
    </source>
</evidence>
<accession>A0A812MPT5</accession>
<dbReference type="Proteomes" id="UP000604046">
    <property type="component" value="Unassembled WGS sequence"/>
</dbReference>
<name>A0A812MPT5_9DINO</name>
<dbReference type="EMBL" id="CAJNDS010001746">
    <property type="protein sequence ID" value="CAE7276510.1"/>
    <property type="molecule type" value="Genomic_DNA"/>
</dbReference>
<sequence length="101" mass="11014">MERSDNHALPFSGNDVRLRGVGEADEADEADKACGTCAMSLHSTSRRRTEARDMQRSCRSTGRGVAEFENPEHTSPSSSLSTDSSDSFLNSSRKACWQNGD</sequence>